<keyword evidence="12" id="KW-0407">Ion channel</keyword>
<feature type="transmembrane region" description="Helical" evidence="15">
    <location>
        <begin position="1159"/>
        <end position="1180"/>
    </location>
</feature>
<keyword evidence="9 15" id="KW-1133">Transmembrane helix</keyword>
<comment type="subcellular location">
    <subcellularLocation>
        <location evidence="1">Membrane</location>
        <topology evidence="1">Multi-pass membrane protein</topology>
    </subcellularLocation>
</comment>
<dbReference type="InterPro" id="IPR028325">
    <property type="entry name" value="VG_K_chnl"/>
</dbReference>
<evidence type="ECO:0000256" key="1">
    <source>
        <dbReference type="ARBA" id="ARBA00004141"/>
    </source>
</evidence>
<feature type="region of interest" description="Disordered" evidence="14">
    <location>
        <begin position="753"/>
        <end position="797"/>
    </location>
</feature>
<keyword evidence="2" id="KW-0813">Transport</keyword>
<dbReference type="SUPFAM" id="SSF47473">
    <property type="entry name" value="EF-hand"/>
    <property type="match status" value="1"/>
</dbReference>
<feature type="region of interest" description="Disordered" evidence="14">
    <location>
        <begin position="1684"/>
        <end position="1703"/>
    </location>
</feature>
<evidence type="ECO:0000256" key="12">
    <source>
        <dbReference type="ARBA" id="ARBA00023303"/>
    </source>
</evidence>
<keyword evidence="6" id="KW-0106">Calcium</keyword>
<dbReference type="Gene3D" id="1.10.287.70">
    <property type="match status" value="2"/>
</dbReference>
<feature type="coiled-coil region" evidence="13">
    <location>
        <begin position="1799"/>
        <end position="1840"/>
    </location>
</feature>
<feature type="domain" description="EF-hand" evidence="16">
    <location>
        <begin position="619"/>
        <end position="654"/>
    </location>
</feature>
<dbReference type="Proteomes" id="UP000574390">
    <property type="component" value="Unassembled WGS sequence"/>
</dbReference>
<feature type="region of interest" description="Disordered" evidence="14">
    <location>
        <begin position="1847"/>
        <end position="1884"/>
    </location>
</feature>
<evidence type="ECO:0000256" key="15">
    <source>
        <dbReference type="SAM" id="Phobius"/>
    </source>
</evidence>
<evidence type="ECO:0000256" key="4">
    <source>
        <dbReference type="ARBA" id="ARBA00022692"/>
    </source>
</evidence>
<keyword evidence="10" id="KW-0406">Ion transport</keyword>
<evidence type="ECO:0000256" key="11">
    <source>
        <dbReference type="ARBA" id="ARBA00023136"/>
    </source>
</evidence>
<dbReference type="EMBL" id="JABANM010009504">
    <property type="protein sequence ID" value="KAF4740821.1"/>
    <property type="molecule type" value="Genomic_DNA"/>
</dbReference>
<evidence type="ECO:0000313" key="18">
    <source>
        <dbReference type="Proteomes" id="UP000574390"/>
    </source>
</evidence>
<dbReference type="SMART" id="SM00054">
    <property type="entry name" value="EFh"/>
    <property type="match status" value="4"/>
</dbReference>
<dbReference type="InterPro" id="IPR011992">
    <property type="entry name" value="EF-hand-dom_pair"/>
</dbReference>
<keyword evidence="4 15" id="KW-0812">Transmembrane</keyword>
<evidence type="ECO:0000256" key="14">
    <source>
        <dbReference type="SAM" id="MobiDB-lite"/>
    </source>
</evidence>
<feature type="domain" description="EF-hand" evidence="16">
    <location>
        <begin position="1274"/>
        <end position="1309"/>
    </location>
</feature>
<feature type="transmembrane region" description="Helical" evidence="15">
    <location>
        <begin position="1225"/>
        <end position="1250"/>
    </location>
</feature>
<dbReference type="PRINTS" id="PR01333">
    <property type="entry name" value="2POREKCHANEL"/>
</dbReference>
<feature type="domain" description="EF-hand" evidence="16">
    <location>
        <begin position="1311"/>
        <end position="1346"/>
    </location>
</feature>
<organism evidence="17 18">
    <name type="scientific">Perkinsus olseni</name>
    <name type="common">Perkinsus atlanticus</name>
    <dbReference type="NCBI Taxonomy" id="32597"/>
    <lineage>
        <taxon>Eukaryota</taxon>
        <taxon>Sar</taxon>
        <taxon>Alveolata</taxon>
        <taxon>Perkinsozoa</taxon>
        <taxon>Perkinsea</taxon>
        <taxon>Perkinsida</taxon>
        <taxon>Perkinsidae</taxon>
        <taxon>Perkinsus</taxon>
    </lineage>
</organism>
<dbReference type="InterPro" id="IPR003280">
    <property type="entry name" value="2pore_dom_K_chnl"/>
</dbReference>
<feature type="transmembrane region" description="Helical" evidence="15">
    <location>
        <begin position="570"/>
        <end position="595"/>
    </location>
</feature>
<reference evidence="17 18" key="1">
    <citation type="submission" date="2020-04" db="EMBL/GenBank/DDBJ databases">
        <title>Perkinsus olseni comparative genomics.</title>
        <authorList>
            <person name="Bogema D.R."/>
        </authorList>
    </citation>
    <scope>NUCLEOTIDE SEQUENCE [LARGE SCALE GENOMIC DNA]</scope>
    <source>
        <strain evidence="17">ATCC PRA-205</strain>
    </source>
</reference>
<feature type="transmembrane region" description="Helical" evidence="15">
    <location>
        <begin position="539"/>
        <end position="558"/>
    </location>
</feature>
<dbReference type="GO" id="GO:0008076">
    <property type="term" value="C:voltage-gated potassium channel complex"/>
    <property type="evidence" value="ECO:0007669"/>
    <property type="project" value="InterPro"/>
</dbReference>
<keyword evidence="7" id="KW-0851">Voltage-gated channel</keyword>
<keyword evidence="8" id="KW-0630">Potassium</keyword>
<protein>
    <recommendedName>
        <fullName evidence="16">EF-hand domain-containing protein</fullName>
    </recommendedName>
</protein>
<feature type="compositionally biased region" description="Basic residues" evidence="14">
    <location>
        <begin position="771"/>
        <end position="780"/>
    </location>
</feature>
<comment type="caution">
    <text evidence="17">The sequence shown here is derived from an EMBL/GenBank/DDBJ whole genome shotgun (WGS) entry which is preliminary data.</text>
</comment>
<evidence type="ECO:0000259" key="16">
    <source>
        <dbReference type="PROSITE" id="PS50222"/>
    </source>
</evidence>
<keyword evidence="3" id="KW-0633">Potassium transport</keyword>
<evidence type="ECO:0000256" key="7">
    <source>
        <dbReference type="ARBA" id="ARBA00022882"/>
    </source>
</evidence>
<feature type="region of interest" description="Disordered" evidence="14">
    <location>
        <begin position="698"/>
        <end position="732"/>
    </location>
</feature>
<feature type="compositionally biased region" description="Basic and acidic residues" evidence="14">
    <location>
        <begin position="1847"/>
        <end position="1856"/>
    </location>
</feature>
<dbReference type="Pfam" id="PF13499">
    <property type="entry name" value="EF-hand_7"/>
    <property type="match status" value="2"/>
</dbReference>
<feature type="compositionally biased region" description="Basic and acidic residues" evidence="14">
    <location>
        <begin position="913"/>
        <end position="935"/>
    </location>
</feature>
<dbReference type="PROSITE" id="PS00018">
    <property type="entry name" value="EF_HAND_1"/>
    <property type="match status" value="3"/>
</dbReference>
<sequence>MAQSAHLEVKLDTLRGKAYASRNANDYCIHANDGSSLQMHGDRPLMDWQLTLRQTRRPLGPFVSPKRPPVLLGSRKRSRSVPEKDLHVDGVYGDCKYGNIAGSGPMVRSFAANRFVEKDSVHWQVNLRSDAAGAQEGPRWRRYHQRSAVSFDRIKENAAREDPRNKLQETTPIDRAPDRRMGALPIRYIREDLPYDSVRYPGCEGTGLQNWRHLIHRGKTRTMLRHETTLRGYPDNRSNECISDFLGKKRWHFARTRDHVTEIDSKLKYLSTNSIQSEPRDTPLSRSNRLGGPILINGDEPLVLPKVEGNESGIGDCAGRPVQKREVFLSVDTGGGEAHDNRQSRHRTIFLGRPASRREALYMHLEEPTLTNTSYYVHITYSTLILISVVTAVMITLPVPEQLSPEAYDALNIAENVFNGTFIMELVLRLSTAPSLLPALTEPYNWLDLLIVAPYVALWCGVDRDDYKGLRLALFMVPAMRMAKITRNSSGWRLLVTSLSLSMDALRVPMLMLFFLVVWFASILYWLETDLNDAGFKTFGSLPHAMWFSIVTISTVGYGDVELATTAGQVVTSMLIIIGVSYMAMPLSIIGSTFWDVWTDRDRILIVDKIHQRLSRRQITREQVYNVFTQIDVDNSGGIDMGELEHMLNEEFRLAMPRRNVKNLFRHMDHNGSGKVSFEEFCQCLFPDLAATLVLQRSTTSPPSRTPHGSAAAGVEDARMLTAPSGGGKRRTLPLRMGQMVLDTLWGQYEGGVEDEDDGALRGGGSSQHVRNMRISRRGGRWQGQTGRGSTGEGNLSDVDEKLREILDILRGRGVDARDLSRATKYSSECSSTQTDTWGSREVGTQTKTTAERERSAERAVTSSSSSRADSRSAQPRKSFARGFREGRLAADPEEQVVTKMVSSTAGQSNRRYSRDERPSRERAPTDGGDRGHEEAQWSAATLADGVSRNTRAGIVRVSSRRKGSVRLPVDAGDACPIEEDSVEGREAARRVSRRLERLKGLSDPIKSSARHLVYAHLEEPSLHWITLNVYRIYNSLIIVSVVTSVLVTLPVPETLSYSTRDGLEIAETAFNVLFLLEILLRLVTSPHLGRALCEPYNWLDLMVVLPYVPLWVGVDRSDNEIVKLILYLVPAMRMLKLTRNSTGWRLLVISLSLSMDALRVPMLMLIFLVTWFASIIYWLEDVTLPDTAPAAAFASLPHAMWFSIVTISTVGYGDVAPATDGGRAISAMLIIVGASYMALPLNIIGSTFWDVWTDRDKLLIIDKIQQRLSRRRITRERLYEVFETMDEDGSGVIDLTEFEHMLNRHFRLGMPTHSILRLFRTIDADGEGRISFDEFCACLFPELVNPELSFPTRASIPRNSRASLGGGERASIMRVVSGDIDPLEAEIEASKAGGGRGLIPDGHYLKGLEDAKAAEAAHHRAVLNRLCSLERDFESNRRDIKKMADVVAEIANKLTALTAGINGQGHGTNARGRMAEDVSAHRGTSHTDGPIDSDSIILRQRYNGPPQQQGRRAAEDFAAPSSVAAEPGTPNARRESRFMDQGPPKVPRPTARGMSIYVPRSYATPLGQRGSLTQFTVAPLFTMQQFPSQAEGTDAFQEIQSVPATPLQRASFCRPCSGSSAALMPFSTPRLETSPMGAEPAVDQGPYNYTQKLQKAEEAPRLSISSLPLQGMNSLTDIIRSARGGGGPSLAGPPPSATSKGAAVVMPSAGGGAMPPPTVVHRVRRLSVEQLGAAGGDPRAAVAAIRAKEAAVRLAVEPRETQAESVGIGSDVSEAGDTSAPMIMESPQLSDSTPTSNIHDDTREVSKLMEENAELRRQLRSFEEEVEELRAELDVKNRLLANVDISRSDGDRTERNTPNSAGLANNSSYESIGDIRNRLSMGE</sequence>
<evidence type="ECO:0000313" key="17">
    <source>
        <dbReference type="EMBL" id="KAF4740821.1"/>
    </source>
</evidence>
<dbReference type="GO" id="GO:0005509">
    <property type="term" value="F:calcium ion binding"/>
    <property type="evidence" value="ECO:0007669"/>
    <property type="project" value="InterPro"/>
</dbReference>
<dbReference type="InterPro" id="IPR018247">
    <property type="entry name" value="EF_Hand_1_Ca_BS"/>
</dbReference>
<proteinExistence type="predicted"/>
<dbReference type="Pfam" id="PF00520">
    <property type="entry name" value="Ion_trans"/>
    <property type="match status" value="2"/>
</dbReference>
<dbReference type="InterPro" id="IPR027359">
    <property type="entry name" value="Volt_channel_dom_sf"/>
</dbReference>
<feature type="domain" description="EF-hand" evidence="16">
    <location>
        <begin position="656"/>
        <end position="691"/>
    </location>
</feature>
<dbReference type="SUPFAM" id="SSF81324">
    <property type="entry name" value="Voltage-gated potassium channels"/>
    <property type="match status" value="2"/>
</dbReference>
<dbReference type="InterPro" id="IPR005821">
    <property type="entry name" value="Ion_trans_dom"/>
</dbReference>
<feature type="region of interest" description="Disordered" evidence="14">
    <location>
        <begin position="59"/>
        <end position="78"/>
    </location>
</feature>
<evidence type="ECO:0000256" key="9">
    <source>
        <dbReference type="ARBA" id="ARBA00022989"/>
    </source>
</evidence>
<keyword evidence="5" id="KW-0631">Potassium channel</keyword>
<evidence type="ECO:0000256" key="10">
    <source>
        <dbReference type="ARBA" id="ARBA00023065"/>
    </source>
</evidence>
<feature type="compositionally biased region" description="Polar residues" evidence="14">
    <location>
        <begin position="824"/>
        <end position="848"/>
    </location>
</feature>
<dbReference type="Gene3D" id="1.20.120.350">
    <property type="entry name" value="Voltage-gated potassium channels. Chain C"/>
    <property type="match status" value="2"/>
</dbReference>
<feature type="compositionally biased region" description="Polar residues" evidence="14">
    <location>
        <begin position="901"/>
        <end position="911"/>
    </location>
</feature>
<evidence type="ECO:0000256" key="5">
    <source>
        <dbReference type="ARBA" id="ARBA00022826"/>
    </source>
</evidence>
<accession>A0A7J6T753</accession>
<gene>
    <name evidence="17" type="ORF">FOZ62_010498</name>
</gene>
<feature type="transmembrane region" description="Helical" evidence="15">
    <location>
        <begin position="1192"/>
        <end position="1213"/>
    </location>
</feature>
<dbReference type="GO" id="GO:0005249">
    <property type="term" value="F:voltage-gated potassium channel activity"/>
    <property type="evidence" value="ECO:0007669"/>
    <property type="project" value="InterPro"/>
</dbReference>
<dbReference type="PROSITE" id="PS50222">
    <property type="entry name" value="EF_HAND_2"/>
    <property type="match status" value="4"/>
</dbReference>
<evidence type="ECO:0000256" key="8">
    <source>
        <dbReference type="ARBA" id="ARBA00022958"/>
    </source>
</evidence>
<dbReference type="PANTHER" id="PTHR11537">
    <property type="entry name" value="VOLTAGE-GATED POTASSIUM CHANNEL"/>
    <property type="match status" value="1"/>
</dbReference>
<evidence type="ECO:0000256" key="13">
    <source>
        <dbReference type="SAM" id="Coils"/>
    </source>
</evidence>
<feature type="compositionally biased region" description="Polar residues" evidence="14">
    <location>
        <begin position="1857"/>
        <end position="1871"/>
    </location>
</feature>
<keyword evidence="11 15" id="KW-0472">Membrane</keyword>
<keyword evidence="13" id="KW-0175">Coiled coil</keyword>
<dbReference type="PRINTS" id="PR00169">
    <property type="entry name" value="KCHANNEL"/>
</dbReference>
<dbReference type="PANTHER" id="PTHR11537:SF254">
    <property type="entry name" value="POTASSIUM VOLTAGE-GATED CHANNEL PROTEIN SHAB"/>
    <property type="match status" value="1"/>
</dbReference>
<feature type="transmembrane region" description="Helical" evidence="15">
    <location>
        <begin position="506"/>
        <end position="527"/>
    </location>
</feature>
<feature type="compositionally biased region" description="Low complexity" evidence="14">
    <location>
        <begin position="859"/>
        <end position="874"/>
    </location>
</feature>
<dbReference type="GO" id="GO:0001508">
    <property type="term" value="P:action potential"/>
    <property type="evidence" value="ECO:0007669"/>
    <property type="project" value="TreeGrafter"/>
</dbReference>
<feature type="region of interest" description="Disordered" evidence="14">
    <location>
        <begin position="821"/>
        <end position="935"/>
    </location>
</feature>
<evidence type="ECO:0000256" key="6">
    <source>
        <dbReference type="ARBA" id="ARBA00022837"/>
    </source>
</evidence>
<dbReference type="InterPro" id="IPR002048">
    <property type="entry name" value="EF_hand_dom"/>
</dbReference>
<evidence type="ECO:0000256" key="2">
    <source>
        <dbReference type="ARBA" id="ARBA00022448"/>
    </source>
</evidence>
<evidence type="ECO:0000256" key="3">
    <source>
        <dbReference type="ARBA" id="ARBA00022538"/>
    </source>
</evidence>
<dbReference type="Gene3D" id="1.10.238.10">
    <property type="entry name" value="EF-hand"/>
    <property type="match status" value="2"/>
</dbReference>
<name>A0A7J6T753_PEROL</name>
<dbReference type="CDD" id="cd00051">
    <property type="entry name" value="EFh"/>
    <property type="match status" value="2"/>
</dbReference>
<feature type="region of interest" description="Disordered" evidence="14">
    <location>
        <begin position="1504"/>
        <end position="1553"/>
    </location>
</feature>